<evidence type="ECO:0000256" key="2">
    <source>
        <dbReference type="RuleBase" id="RU000461"/>
    </source>
</evidence>
<dbReference type="RefSeq" id="WP_344428016.1">
    <property type="nucleotide sequence ID" value="NZ_BAAAQK010000032.1"/>
</dbReference>
<gene>
    <name evidence="3" type="ORF">GCM10009836_72130</name>
</gene>
<keyword evidence="2" id="KW-0349">Heme</keyword>
<dbReference type="Proteomes" id="UP001500449">
    <property type="component" value="Unassembled WGS sequence"/>
</dbReference>
<accession>A0ABN2NPE6</accession>
<proteinExistence type="inferred from homology"/>
<evidence type="ECO:0000313" key="3">
    <source>
        <dbReference type="EMBL" id="GAA1880400.1"/>
    </source>
</evidence>
<name>A0ABN2NPE6_9PSEU</name>
<dbReference type="PROSITE" id="PS00086">
    <property type="entry name" value="CYTOCHROME_P450"/>
    <property type="match status" value="1"/>
</dbReference>
<dbReference type="PRINTS" id="PR00359">
    <property type="entry name" value="BP450"/>
</dbReference>
<evidence type="ECO:0000256" key="1">
    <source>
        <dbReference type="ARBA" id="ARBA00010617"/>
    </source>
</evidence>
<keyword evidence="2" id="KW-0560">Oxidoreductase</keyword>
<evidence type="ECO:0000313" key="4">
    <source>
        <dbReference type="Proteomes" id="UP001500449"/>
    </source>
</evidence>
<dbReference type="Gene3D" id="1.10.630.10">
    <property type="entry name" value="Cytochrome P450"/>
    <property type="match status" value="1"/>
</dbReference>
<reference evidence="3 4" key="1">
    <citation type="journal article" date="2019" name="Int. J. Syst. Evol. Microbiol.">
        <title>The Global Catalogue of Microorganisms (GCM) 10K type strain sequencing project: providing services to taxonomists for standard genome sequencing and annotation.</title>
        <authorList>
            <consortium name="The Broad Institute Genomics Platform"/>
            <consortium name="The Broad Institute Genome Sequencing Center for Infectious Disease"/>
            <person name="Wu L."/>
            <person name="Ma J."/>
        </authorList>
    </citation>
    <scope>NUCLEOTIDE SEQUENCE [LARGE SCALE GENOMIC DNA]</scope>
    <source>
        <strain evidence="3 4">JCM 16009</strain>
    </source>
</reference>
<dbReference type="PANTHER" id="PTHR46696:SF4">
    <property type="entry name" value="BIOTIN BIOSYNTHESIS CYTOCHROME P450"/>
    <property type="match status" value="1"/>
</dbReference>
<dbReference type="CDD" id="cd20625">
    <property type="entry name" value="CYP164-like"/>
    <property type="match status" value="1"/>
</dbReference>
<dbReference type="InterPro" id="IPR002397">
    <property type="entry name" value="Cyt_P450_B"/>
</dbReference>
<dbReference type="Pfam" id="PF00067">
    <property type="entry name" value="p450"/>
    <property type="match status" value="1"/>
</dbReference>
<keyword evidence="2" id="KW-0503">Monooxygenase</keyword>
<dbReference type="EMBL" id="BAAAQK010000032">
    <property type="protein sequence ID" value="GAA1880400.1"/>
    <property type="molecule type" value="Genomic_DNA"/>
</dbReference>
<organism evidence="3 4">
    <name type="scientific">Pseudonocardia ailaonensis</name>
    <dbReference type="NCBI Taxonomy" id="367279"/>
    <lineage>
        <taxon>Bacteria</taxon>
        <taxon>Bacillati</taxon>
        <taxon>Actinomycetota</taxon>
        <taxon>Actinomycetes</taxon>
        <taxon>Pseudonocardiales</taxon>
        <taxon>Pseudonocardiaceae</taxon>
        <taxon>Pseudonocardia</taxon>
    </lineage>
</organism>
<dbReference type="InterPro" id="IPR001128">
    <property type="entry name" value="Cyt_P450"/>
</dbReference>
<comment type="similarity">
    <text evidence="1 2">Belongs to the cytochrome P450 family.</text>
</comment>
<sequence>MAGSRGVRRAVRWGLRHGLLRRMLRRQQRAGELGSKLMTDPVVIADPYPFYDELRSRGRLVDTGLLHATVDHELTTTVLRSPDFVVGGRMPENLPGAIRLALRIGGSWALGPAQPPSMLASDPPDHTRYRKLVTRAFSARKVAALRTRAEQIADELLDAMAQKGSRADLVTDYAALLPAMVIAEMLGAPPAMRDQFLAWGEGAALSLDAGLSWSDFRRSERDIDALHAWMLGHFERIRRDPGEDILSALVTAHDDDGRLTEDELSSIAMLLLAAGFETTVNLIGSGAALLLEHPEQRALLHASPEHWGTAIDEMLRYESPVQRTGRVAVKDLELGGIPVKRGTFVITHLGGANRDPAVFPEPHRFDITRAEAHKHVAFSSGIHFCLGASLARMEGEVALRALVERFPDMSPAGDPVRRRTKLLRGYEHLPVALHPATVRA</sequence>
<dbReference type="SUPFAM" id="SSF48264">
    <property type="entry name" value="Cytochrome P450"/>
    <property type="match status" value="1"/>
</dbReference>
<keyword evidence="2" id="KW-0479">Metal-binding</keyword>
<dbReference type="PANTHER" id="PTHR46696">
    <property type="entry name" value="P450, PUTATIVE (EUROFUNG)-RELATED"/>
    <property type="match status" value="1"/>
</dbReference>
<dbReference type="InterPro" id="IPR036396">
    <property type="entry name" value="Cyt_P450_sf"/>
</dbReference>
<dbReference type="InterPro" id="IPR017972">
    <property type="entry name" value="Cyt_P450_CS"/>
</dbReference>
<keyword evidence="4" id="KW-1185">Reference proteome</keyword>
<protein>
    <submittedName>
        <fullName evidence="3">Cytochrome P450</fullName>
    </submittedName>
</protein>
<keyword evidence="2" id="KW-0408">Iron</keyword>
<comment type="caution">
    <text evidence="3">The sequence shown here is derived from an EMBL/GenBank/DDBJ whole genome shotgun (WGS) entry which is preliminary data.</text>
</comment>